<dbReference type="RefSeq" id="WP_286068215.1">
    <property type="nucleotide sequence ID" value="NZ_JARAWN010000129.1"/>
</dbReference>
<proteinExistence type="predicted"/>
<evidence type="ECO:0000313" key="1">
    <source>
        <dbReference type="EMBL" id="MDX3132182.1"/>
    </source>
</evidence>
<evidence type="ECO:0000313" key="2">
    <source>
        <dbReference type="Proteomes" id="UP001273589"/>
    </source>
</evidence>
<dbReference type="AlphaFoldDB" id="A0AAJ2PS30"/>
<dbReference type="Proteomes" id="UP001273589">
    <property type="component" value="Unassembled WGS sequence"/>
</dbReference>
<gene>
    <name evidence="1" type="ORF">PV367_20830</name>
</gene>
<comment type="caution">
    <text evidence="1">The sequence shown here is derived from an EMBL/GenBank/DDBJ whole genome shotgun (WGS) entry which is preliminary data.</text>
</comment>
<organism evidence="1 2">
    <name type="scientific">Streptomyces europaeiscabiei</name>
    <dbReference type="NCBI Taxonomy" id="146819"/>
    <lineage>
        <taxon>Bacteria</taxon>
        <taxon>Bacillati</taxon>
        <taxon>Actinomycetota</taxon>
        <taxon>Actinomycetes</taxon>
        <taxon>Kitasatosporales</taxon>
        <taxon>Streptomycetaceae</taxon>
        <taxon>Streptomyces</taxon>
    </lineage>
</organism>
<name>A0AAJ2PS30_9ACTN</name>
<reference evidence="1" key="1">
    <citation type="journal article" date="2023" name="Microb. Genom.">
        <title>Mesoterricola silvestris gen. nov., sp. nov., Mesoterricola sediminis sp. nov., Geothrix oryzae sp. nov., Geothrix edaphica sp. nov., Geothrix rubra sp. nov., and Geothrix limicola sp. nov., six novel members of Acidobacteriota isolated from soils.</title>
        <authorList>
            <person name="Weisberg A.J."/>
            <person name="Pearce E."/>
            <person name="Kramer C.G."/>
            <person name="Chang J.H."/>
            <person name="Clarke C.R."/>
        </authorList>
    </citation>
    <scope>NUCLEOTIDE SEQUENCE</scope>
    <source>
        <strain evidence="1">ND06-05F</strain>
    </source>
</reference>
<accession>A0AAJ2PS30</accession>
<protein>
    <submittedName>
        <fullName evidence="1">Uncharacterized protein</fullName>
    </submittedName>
</protein>
<sequence>MAHLHYTCWRCDEDCVVHGVGCDCCDLVEVPDEWDCWNCGALNYTPDD</sequence>
<dbReference type="EMBL" id="JARAWN010000129">
    <property type="protein sequence ID" value="MDX3132182.1"/>
    <property type="molecule type" value="Genomic_DNA"/>
</dbReference>